<dbReference type="InterPro" id="IPR054170">
    <property type="entry name" value="RlmL_1st"/>
</dbReference>
<dbReference type="InterPro" id="IPR002052">
    <property type="entry name" value="DNA_methylase_N6_adenine_CS"/>
</dbReference>
<dbReference type="GO" id="GO:0070043">
    <property type="term" value="F:rRNA (guanine-N7-)-methyltransferase activity"/>
    <property type="evidence" value="ECO:0007669"/>
    <property type="project" value="TreeGrafter"/>
</dbReference>
<dbReference type="PROSITE" id="PS00092">
    <property type="entry name" value="N6_MTASE"/>
    <property type="match status" value="1"/>
</dbReference>
<dbReference type="Gene3D" id="3.30.2130.30">
    <property type="match status" value="1"/>
</dbReference>
<dbReference type="Pfam" id="PF01170">
    <property type="entry name" value="UPF0020"/>
    <property type="match status" value="1"/>
</dbReference>
<dbReference type="InterPro" id="IPR004114">
    <property type="entry name" value="THUMP_dom"/>
</dbReference>
<comment type="caution">
    <text evidence="4">The sequence shown here is derived from an EMBL/GenBank/DDBJ whole genome shotgun (WGS) entry which is preliminary data.</text>
</comment>
<evidence type="ECO:0000259" key="3">
    <source>
        <dbReference type="SMART" id="SM00981"/>
    </source>
</evidence>
<keyword evidence="1 4" id="KW-0489">Methyltransferase</keyword>
<dbReference type="Proteomes" id="UP000503820">
    <property type="component" value="Unassembled WGS sequence"/>
</dbReference>
<dbReference type="InterPro" id="IPR029063">
    <property type="entry name" value="SAM-dependent_MTases_sf"/>
</dbReference>
<proteinExistence type="predicted"/>
<sequence>MSVFEISRPVLATCPRGAAPFLAQELAALGFPVGAEHTAGVETQATLRQCMRLNLHLRTANRIQYVLKSFRALDAEEMYRQVRDIPWEDYIAPDGYLTVDSYVTGNDSMRDTRFANVRVKDAVVDRLRGLSGVRPDSGPDATGTVLFLHWVGDSCTLYLDTSGEPLNRRGYRKLPCKAPMQETLAAAVILASGWRGTTHFVNPMCGSGTLAVEAALIALNSAPGLMRENFGFMHVPGYDPAEWDALLDEAEAAETGGDLPIRIIATDIDRPTAEAAYRNAKAAGVERYIELGTGDYSEVPVPELSAADGPGMVIMNPPYGERLGDREQLGALYTGMGDFFKNRCRGYMGYVFTGNPELAKQVGLRTKRRLPFHTAKIECRLLEYELYEGTRKAKRDAEGAEEQA</sequence>
<keyword evidence="5" id="KW-1185">Reference proteome</keyword>
<keyword evidence="2 4" id="KW-0808">Transferase</keyword>
<evidence type="ECO:0000256" key="1">
    <source>
        <dbReference type="ARBA" id="ARBA00022603"/>
    </source>
</evidence>
<dbReference type="CDD" id="cd11715">
    <property type="entry name" value="THUMP_AdoMetMT"/>
    <property type="match status" value="1"/>
</dbReference>
<name>A0A7J0BRW8_9BACT</name>
<dbReference type="InterPro" id="IPR000241">
    <property type="entry name" value="RlmKL-like_Mtase"/>
</dbReference>
<dbReference type="GO" id="GO:0003723">
    <property type="term" value="F:RNA binding"/>
    <property type="evidence" value="ECO:0007669"/>
    <property type="project" value="InterPro"/>
</dbReference>
<dbReference type="GO" id="GO:0008990">
    <property type="term" value="F:rRNA (guanine-N2-)-methyltransferase activity"/>
    <property type="evidence" value="ECO:0007669"/>
    <property type="project" value="TreeGrafter"/>
</dbReference>
<dbReference type="PANTHER" id="PTHR47313">
    <property type="entry name" value="RIBOSOMAL RNA LARGE SUBUNIT METHYLTRANSFERASE K/L"/>
    <property type="match status" value="1"/>
</dbReference>
<gene>
    <name evidence="4" type="primary">rlmL</name>
    <name evidence="4" type="ORF">DSM19430T_04480</name>
</gene>
<dbReference type="Gene3D" id="3.40.50.150">
    <property type="entry name" value="Vaccinia Virus protein VP39"/>
    <property type="match status" value="1"/>
</dbReference>
<accession>A0A7J0BRW8</accession>
<evidence type="ECO:0000313" key="5">
    <source>
        <dbReference type="Proteomes" id="UP000503820"/>
    </source>
</evidence>
<dbReference type="SMART" id="SM00981">
    <property type="entry name" value="THUMP"/>
    <property type="match status" value="1"/>
</dbReference>
<evidence type="ECO:0000313" key="4">
    <source>
        <dbReference type="EMBL" id="GFM35764.1"/>
    </source>
</evidence>
<dbReference type="SUPFAM" id="SSF53335">
    <property type="entry name" value="S-adenosyl-L-methionine-dependent methyltransferases"/>
    <property type="match status" value="1"/>
</dbReference>
<protein>
    <submittedName>
        <fullName evidence="4">RNA methyltransferase</fullName>
    </submittedName>
</protein>
<dbReference type="Pfam" id="PF02926">
    <property type="entry name" value="THUMP"/>
    <property type="match status" value="1"/>
</dbReference>
<dbReference type="PANTHER" id="PTHR47313:SF1">
    <property type="entry name" value="RIBOSOMAL RNA LARGE SUBUNIT METHYLTRANSFERASE K_L"/>
    <property type="match status" value="1"/>
</dbReference>
<dbReference type="RefSeq" id="WP_174408440.1">
    <property type="nucleotide sequence ID" value="NZ_BLVP01000001.1"/>
</dbReference>
<reference evidence="4 5" key="1">
    <citation type="submission" date="2020-05" db="EMBL/GenBank/DDBJ databases">
        <title>Draft genome sequence of Desulfovibrio psychrotolerans JS1T.</title>
        <authorList>
            <person name="Ueno A."/>
            <person name="Tamazawa S."/>
            <person name="Tamamura S."/>
            <person name="Murakami T."/>
            <person name="Kiyama T."/>
            <person name="Inomata H."/>
            <person name="Amano Y."/>
            <person name="Miyakawa K."/>
            <person name="Tamaki H."/>
            <person name="Naganuma T."/>
            <person name="Kaneko K."/>
        </authorList>
    </citation>
    <scope>NUCLEOTIDE SEQUENCE [LARGE SCALE GENOMIC DNA]</scope>
    <source>
        <strain evidence="4 5">JS1</strain>
    </source>
</reference>
<evidence type="ECO:0000256" key="2">
    <source>
        <dbReference type="ARBA" id="ARBA00022679"/>
    </source>
</evidence>
<organism evidence="4 5">
    <name type="scientific">Desulfovibrio psychrotolerans</name>
    <dbReference type="NCBI Taxonomy" id="415242"/>
    <lineage>
        <taxon>Bacteria</taxon>
        <taxon>Pseudomonadati</taxon>
        <taxon>Thermodesulfobacteriota</taxon>
        <taxon>Desulfovibrionia</taxon>
        <taxon>Desulfovibrionales</taxon>
        <taxon>Desulfovibrionaceae</taxon>
        <taxon>Desulfovibrio</taxon>
    </lineage>
</organism>
<feature type="domain" description="THUMP" evidence="3">
    <location>
        <begin position="62"/>
        <end position="161"/>
    </location>
</feature>
<dbReference type="AlphaFoldDB" id="A0A7J0BRW8"/>
<dbReference type="Pfam" id="PF22020">
    <property type="entry name" value="RlmL_1st"/>
    <property type="match status" value="1"/>
</dbReference>
<dbReference type="EMBL" id="BLVP01000001">
    <property type="protein sequence ID" value="GFM35764.1"/>
    <property type="molecule type" value="Genomic_DNA"/>
</dbReference>